<feature type="domain" description="ABC transporter" evidence="9">
    <location>
        <begin position="533"/>
        <end position="770"/>
    </location>
</feature>
<name>A0A835YM20_9STRA</name>
<protein>
    <recommendedName>
        <fullName evidence="9">ABC transporter domain-containing protein</fullName>
    </recommendedName>
</protein>
<evidence type="ECO:0000259" key="9">
    <source>
        <dbReference type="PROSITE" id="PS50893"/>
    </source>
</evidence>
<keyword evidence="4 7" id="KW-1133">Transmembrane helix</keyword>
<feature type="region of interest" description="Disordered" evidence="6">
    <location>
        <begin position="1229"/>
        <end position="1266"/>
    </location>
</feature>
<evidence type="ECO:0000256" key="6">
    <source>
        <dbReference type="SAM" id="MobiDB-lite"/>
    </source>
</evidence>
<gene>
    <name evidence="10" type="ORF">JKP88DRAFT_332036</name>
</gene>
<dbReference type="GO" id="GO:0042626">
    <property type="term" value="F:ATPase-coupled transmembrane transporter activity"/>
    <property type="evidence" value="ECO:0007669"/>
    <property type="project" value="TreeGrafter"/>
</dbReference>
<dbReference type="SUPFAM" id="SSF52540">
    <property type="entry name" value="P-loop containing nucleoside triphosphate hydrolases"/>
    <property type="match status" value="1"/>
</dbReference>
<feature type="signal peptide" evidence="8">
    <location>
        <begin position="1"/>
        <end position="22"/>
    </location>
</feature>
<dbReference type="Gene3D" id="3.40.50.300">
    <property type="entry name" value="P-loop containing nucleotide triphosphate hydrolases"/>
    <property type="match status" value="1"/>
</dbReference>
<dbReference type="InterPro" id="IPR003439">
    <property type="entry name" value="ABC_transporter-like_ATP-bd"/>
</dbReference>
<feature type="transmembrane region" description="Helical" evidence="7">
    <location>
        <begin position="1083"/>
        <end position="1100"/>
    </location>
</feature>
<keyword evidence="11" id="KW-1185">Reference proteome</keyword>
<organism evidence="10 11">
    <name type="scientific">Tribonema minus</name>
    <dbReference type="NCBI Taxonomy" id="303371"/>
    <lineage>
        <taxon>Eukaryota</taxon>
        <taxon>Sar</taxon>
        <taxon>Stramenopiles</taxon>
        <taxon>Ochrophyta</taxon>
        <taxon>PX clade</taxon>
        <taxon>Xanthophyceae</taxon>
        <taxon>Tribonematales</taxon>
        <taxon>Tribonemataceae</taxon>
        <taxon>Tribonema</taxon>
    </lineage>
</organism>
<dbReference type="EMBL" id="JAFCMP010000523">
    <property type="protein sequence ID" value="KAG5177704.1"/>
    <property type="molecule type" value="Genomic_DNA"/>
</dbReference>
<evidence type="ECO:0000256" key="2">
    <source>
        <dbReference type="ARBA" id="ARBA00022448"/>
    </source>
</evidence>
<dbReference type="InterPro" id="IPR050352">
    <property type="entry name" value="ABCG_transporters"/>
</dbReference>
<dbReference type="PROSITE" id="PS00211">
    <property type="entry name" value="ABC_TRANSPORTER_1"/>
    <property type="match status" value="1"/>
</dbReference>
<evidence type="ECO:0000313" key="11">
    <source>
        <dbReference type="Proteomes" id="UP000664859"/>
    </source>
</evidence>
<keyword evidence="8" id="KW-0732">Signal</keyword>
<evidence type="ECO:0000256" key="4">
    <source>
        <dbReference type="ARBA" id="ARBA00022989"/>
    </source>
</evidence>
<feature type="transmembrane region" description="Helical" evidence="7">
    <location>
        <begin position="922"/>
        <end position="945"/>
    </location>
</feature>
<feature type="transmembrane region" description="Helical" evidence="7">
    <location>
        <begin position="877"/>
        <end position="901"/>
    </location>
</feature>
<accession>A0A835YM20</accession>
<feature type="transmembrane region" description="Helical" evidence="7">
    <location>
        <begin position="990"/>
        <end position="1012"/>
    </location>
</feature>
<evidence type="ECO:0000313" key="10">
    <source>
        <dbReference type="EMBL" id="KAG5177704.1"/>
    </source>
</evidence>
<dbReference type="GO" id="GO:0005524">
    <property type="term" value="F:ATP binding"/>
    <property type="evidence" value="ECO:0007669"/>
    <property type="project" value="InterPro"/>
</dbReference>
<dbReference type="PROSITE" id="PS50893">
    <property type="entry name" value="ABC_TRANSPORTER_2"/>
    <property type="match status" value="1"/>
</dbReference>
<dbReference type="Proteomes" id="UP000664859">
    <property type="component" value="Unassembled WGS sequence"/>
</dbReference>
<evidence type="ECO:0000256" key="7">
    <source>
        <dbReference type="SAM" id="Phobius"/>
    </source>
</evidence>
<feature type="transmembrane region" description="Helical" evidence="7">
    <location>
        <begin position="957"/>
        <end position="983"/>
    </location>
</feature>
<evidence type="ECO:0000256" key="3">
    <source>
        <dbReference type="ARBA" id="ARBA00022692"/>
    </source>
</evidence>
<dbReference type="GO" id="GO:0016887">
    <property type="term" value="F:ATP hydrolysis activity"/>
    <property type="evidence" value="ECO:0007669"/>
    <property type="project" value="InterPro"/>
</dbReference>
<feature type="transmembrane region" description="Helical" evidence="7">
    <location>
        <begin position="474"/>
        <end position="495"/>
    </location>
</feature>
<reference evidence="10" key="1">
    <citation type="submission" date="2021-02" db="EMBL/GenBank/DDBJ databases">
        <title>First Annotated Genome of the Yellow-green Alga Tribonema minus.</title>
        <authorList>
            <person name="Mahan K.M."/>
        </authorList>
    </citation>
    <scope>NUCLEOTIDE SEQUENCE</scope>
    <source>
        <strain evidence="10">UTEX B ZZ1240</strain>
    </source>
</reference>
<dbReference type="PANTHER" id="PTHR48041">
    <property type="entry name" value="ABC TRANSPORTER G FAMILY MEMBER 28"/>
    <property type="match status" value="1"/>
</dbReference>
<dbReference type="GO" id="GO:0016020">
    <property type="term" value="C:membrane"/>
    <property type="evidence" value="ECO:0007669"/>
    <property type="project" value="UniProtKB-SubCell"/>
</dbReference>
<dbReference type="InterPro" id="IPR027417">
    <property type="entry name" value="P-loop_NTPase"/>
</dbReference>
<evidence type="ECO:0000256" key="5">
    <source>
        <dbReference type="ARBA" id="ARBA00023136"/>
    </source>
</evidence>
<feature type="transmembrane region" description="Helical" evidence="7">
    <location>
        <begin position="842"/>
        <end position="871"/>
    </location>
</feature>
<comment type="subcellular location">
    <subcellularLocation>
        <location evidence="1">Membrane</location>
        <topology evidence="1">Multi-pass membrane protein</topology>
    </subcellularLocation>
</comment>
<comment type="caution">
    <text evidence="10">The sequence shown here is derived from an EMBL/GenBank/DDBJ whole genome shotgun (WGS) entry which is preliminary data.</text>
</comment>
<feature type="chain" id="PRO_5032460557" description="ABC transporter domain-containing protein" evidence="8">
    <location>
        <begin position="23"/>
        <end position="1281"/>
    </location>
</feature>
<evidence type="ECO:0000256" key="8">
    <source>
        <dbReference type="SAM" id="SignalP"/>
    </source>
</evidence>
<dbReference type="InterPro" id="IPR017871">
    <property type="entry name" value="ABC_transporter-like_CS"/>
</dbReference>
<keyword evidence="3 7" id="KW-0812">Transmembrane</keyword>
<dbReference type="InterPro" id="IPR004963">
    <property type="entry name" value="PAE/NOTUM"/>
</dbReference>
<keyword evidence="2" id="KW-0813">Transport</keyword>
<proteinExistence type="predicted"/>
<dbReference type="PANTHER" id="PTHR48041:SF119">
    <property type="entry name" value="ROA1P"/>
    <property type="match status" value="1"/>
</dbReference>
<sequence length="1281" mass="138536">MAPARKLSALLALGCCAASAAADLMRLHQITNAENLGAICGDGTPGAYYMRHSATGSSDWAISIMGGGGCRTLPECLKRVDEYPWLWTTSDRKAYPLESEGHTLLSQDPAENPLTADWNHAFVVYCRGLHFRGTAIFRAALTEISAHWHEDTRLMLHGSSAGGVAVINHMTWLRSSLPQVAELNVVLDSSWFINHGGYMANIDMTLQNLSSKACFDKWNGGPCCLQAACMLERGYFNLAGFASFTSNRPAAPVNLFVITSAFDAFEVNHQDLTKFTSVVDAVWEMGTFGGSMAHDVQRSYHALVVAATGGRASFFMPSCFSHVVMPAAVPDFAGCVALPPQREGTAGDNLKSTASVSYACEWAHAHEPEQQRIPTYPVSMVQSVTNAQAGIAVDLAMAPASWGKVKANNVTLKAALSTWFEGSAQSKIAGAVTFLRDTCNGVNCNPTCPWVVRRASEGATNSVRKQRDLQSFRWLVWTTVAVLTAAFCVSARVISRGRRFRLAIMEKQDAKVWGSMFNTTAKPPGGSTNSMCLAFSDIHYWPDPEPGSNGDVPSSKPLLDGVSGCFLPGEISAIMGPSGSGKVGSQSLDKVRSAYVRHSGYVRQFLVPCITSLTVFENLCYSALLRLPKDTTFEEQINCVSTVIRDCDLSSCADCVTGKISGGQMRRLAVAVELLNEPSILFLDEPTSGLDASASLRLMAVLQDIAQGGGRAIVLTIHQPRPEVFEMVSAELRLLEINRVMILRQGRLIYYGPRERGVEFIQSAYPANQEPQQPLGTAGRRGSIRILSRRGSSNMHLLGSAPGSPTGANNIADTIIDLVSENEPTPSVLDHRRKVSQDVRACLTELASMVVATPLIMWVGSVVVSVCFTVSPQPLHLAALLFLLNAFPPFLLNSATVSAICSGYPIYHHEKLDSCYGSTEYLLHHLVLNFGYVTFNTAIAIVIQYCVGLRVVWSLQGLVALLSLALTHSHICVAAFTVFSLLFKGKSASALILGSGTQACWYFFAGFVVPLATMPSAFRWLSSASATFYTYSSPVISLLRDADFGCEPGNAAGHSPLTCVDKTGGFVVDYLGYGTLSVTRNVLILWAMWVALTGLAVLLLRAPWAQHHVVHIADRPAPLLESISRVCAYCKNCLEYDTALVIARFQRCNSDGCHAFKLSVALLLRAPWAQHYVVHIADRPAPLRQSISRVINETAGEEDADEDGGDDQLDVCDVPLLRQPGQRHARVTVGAAEREGTAATNEVVMSDDGNDESDRGDETDGAISPRASAMRRLLNQASANF</sequence>
<evidence type="ECO:0000256" key="1">
    <source>
        <dbReference type="ARBA" id="ARBA00004141"/>
    </source>
</evidence>
<dbReference type="Pfam" id="PF00005">
    <property type="entry name" value="ABC_tran"/>
    <property type="match status" value="1"/>
</dbReference>
<dbReference type="OrthoDB" id="2015280at2759"/>
<keyword evidence="5 7" id="KW-0472">Membrane</keyword>
<dbReference type="Pfam" id="PF03283">
    <property type="entry name" value="PAE"/>
    <property type="match status" value="1"/>
</dbReference>